<dbReference type="HOGENOM" id="CLU_2487296_0_0_1"/>
<reference evidence="2" key="1">
    <citation type="submission" date="2015-04" db="UniProtKB">
        <authorList>
            <consortium name="EnsemblPlants"/>
        </authorList>
    </citation>
    <scope>IDENTIFICATION</scope>
</reference>
<evidence type="ECO:0000313" key="3">
    <source>
        <dbReference type="Proteomes" id="UP000026962"/>
    </source>
</evidence>
<feature type="region of interest" description="Disordered" evidence="1">
    <location>
        <begin position="1"/>
        <end position="54"/>
    </location>
</feature>
<organism evidence="2">
    <name type="scientific">Oryza punctata</name>
    <name type="common">Red rice</name>
    <dbReference type="NCBI Taxonomy" id="4537"/>
    <lineage>
        <taxon>Eukaryota</taxon>
        <taxon>Viridiplantae</taxon>
        <taxon>Streptophyta</taxon>
        <taxon>Embryophyta</taxon>
        <taxon>Tracheophyta</taxon>
        <taxon>Spermatophyta</taxon>
        <taxon>Magnoliopsida</taxon>
        <taxon>Liliopsida</taxon>
        <taxon>Poales</taxon>
        <taxon>Poaceae</taxon>
        <taxon>BOP clade</taxon>
        <taxon>Oryzoideae</taxon>
        <taxon>Oryzeae</taxon>
        <taxon>Oryzinae</taxon>
        <taxon>Oryza</taxon>
    </lineage>
</organism>
<keyword evidence="3" id="KW-1185">Reference proteome</keyword>
<dbReference type="AlphaFoldDB" id="A0A0E0K1D5"/>
<accession>A0A0E0K1D5</accession>
<evidence type="ECO:0000313" key="2">
    <source>
        <dbReference type="EnsemblPlants" id="OPUNC02G19140.1"/>
    </source>
</evidence>
<dbReference type="EnsemblPlants" id="OPUNC02G19140.1">
    <property type="protein sequence ID" value="OPUNC02G19140.1"/>
    <property type="gene ID" value="OPUNC02G19140"/>
</dbReference>
<dbReference type="Gramene" id="OPUNC02G19140.1">
    <property type="protein sequence ID" value="OPUNC02G19140.1"/>
    <property type="gene ID" value="OPUNC02G19140"/>
</dbReference>
<dbReference type="Proteomes" id="UP000026962">
    <property type="component" value="Chromosome 2"/>
</dbReference>
<name>A0A0E0K1D5_ORYPU</name>
<feature type="compositionally biased region" description="Basic and acidic residues" evidence="1">
    <location>
        <begin position="38"/>
        <end position="54"/>
    </location>
</feature>
<evidence type="ECO:0000256" key="1">
    <source>
        <dbReference type="SAM" id="MobiDB-lite"/>
    </source>
</evidence>
<proteinExistence type="predicted"/>
<protein>
    <submittedName>
        <fullName evidence="2">Uncharacterized protein</fullName>
    </submittedName>
</protein>
<reference evidence="2" key="2">
    <citation type="submission" date="2018-05" db="EMBL/GenBank/DDBJ databases">
        <title>OpunRS2 (Oryza punctata Reference Sequence Version 2).</title>
        <authorList>
            <person name="Zhang J."/>
            <person name="Kudrna D."/>
            <person name="Lee S."/>
            <person name="Talag J."/>
            <person name="Welchert J."/>
            <person name="Wing R.A."/>
        </authorList>
    </citation>
    <scope>NUCLEOTIDE SEQUENCE [LARGE SCALE GENOMIC DNA]</scope>
</reference>
<sequence length="87" mass="9600">MAATGGAAGWDSSHAQRLGRRPATSSRASLACPAAARVHTENQGRRWERTQKRSERNGWCMVADWGIYCEPEYLSQIDPAESIPIGR</sequence>